<sequence>MDATQAPAAPDDQQVVLQLIALLREPTDTAMRDALMRLEAMRPGSIAGIRRAVSRLTLARSFENRSLN</sequence>
<gene>
    <name evidence="1" type="ORF">JIP62_06405</name>
</gene>
<evidence type="ECO:0000313" key="2">
    <source>
        <dbReference type="Proteomes" id="UP000595448"/>
    </source>
</evidence>
<name>A0ABX7BR56_9CAUL</name>
<evidence type="ECO:0000313" key="1">
    <source>
        <dbReference type="EMBL" id="QQQ19716.1"/>
    </source>
</evidence>
<dbReference type="EMBL" id="CP067977">
    <property type="protein sequence ID" value="QQQ19716.1"/>
    <property type="molecule type" value="Genomic_DNA"/>
</dbReference>
<dbReference type="RefSeq" id="WP_201104079.1">
    <property type="nucleotide sequence ID" value="NZ_CP067977.1"/>
</dbReference>
<dbReference type="Proteomes" id="UP000595448">
    <property type="component" value="Chromosome"/>
</dbReference>
<protein>
    <submittedName>
        <fullName evidence="1">Uncharacterized protein</fullName>
    </submittedName>
</protein>
<keyword evidence="2" id="KW-1185">Reference proteome</keyword>
<organism evidence="1 2">
    <name type="scientific">Brevundimonas vitisensis</name>
    <dbReference type="NCBI Taxonomy" id="2800818"/>
    <lineage>
        <taxon>Bacteria</taxon>
        <taxon>Pseudomonadati</taxon>
        <taxon>Pseudomonadota</taxon>
        <taxon>Alphaproteobacteria</taxon>
        <taxon>Caulobacterales</taxon>
        <taxon>Caulobacteraceae</taxon>
        <taxon>Brevundimonas</taxon>
    </lineage>
</organism>
<accession>A0ABX7BR56</accession>
<reference evidence="1 2" key="1">
    <citation type="submission" date="2021-01" db="EMBL/GenBank/DDBJ databases">
        <title>Brevundimonas vitis sp. nov., an bacterium isolated from grape (Vitis vinifera).</title>
        <authorList>
            <person name="Jiang L."/>
            <person name="Lee J."/>
        </authorList>
    </citation>
    <scope>NUCLEOTIDE SEQUENCE [LARGE SCALE GENOMIC DNA]</scope>
    <source>
        <strain evidence="1 2">GRTSA-9</strain>
    </source>
</reference>
<proteinExistence type="predicted"/>